<organism evidence="2 3">
    <name type="scientific">Hymenoscyphus albidus</name>
    <dbReference type="NCBI Taxonomy" id="595503"/>
    <lineage>
        <taxon>Eukaryota</taxon>
        <taxon>Fungi</taxon>
        <taxon>Dikarya</taxon>
        <taxon>Ascomycota</taxon>
        <taxon>Pezizomycotina</taxon>
        <taxon>Leotiomycetes</taxon>
        <taxon>Helotiales</taxon>
        <taxon>Helotiaceae</taxon>
        <taxon>Hymenoscyphus</taxon>
    </lineage>
</organism>
<evidence type="ECO:0000256" key="1">
    <source>
        <dbReference type="SAM" id="Phobius"/>
    </source>
</evidence>
<feature type="transmembrane region" description="Helical" evidence="1">
    <location>
        <begin position="149"/>
        <end position="167"/>
    </location>
</feature>
<feature type="transmembrane region" description="Helical" evidence="1">
    <location>
        <begin position="187"/>
        <end position="205"/>
    </location>
</feature>
<keyword evidence="1" id="KW-0812">Transmembrane</keyword>
<protein>
    <submittedName>
        <fullName evidence="2">Uncharacterized protein</fullName>
    </submittedName>
</protein>
<dbReference type="AlphaFoldDB" id="A0A9N9Q3M9"/>
<keyword evidence="1" id="KW-0472">Membrane</keyword>
<feature type="transmembrane region" description="Helical" evidence="1">
    <location>
        <begin position="86"/>
        <end position="103"/>
    </location>
</feature>
<keyword evidence="3" id="KW-1185">Reference proteome</keyword>
<name>A0A9N9Q3M9_9HELO</name>
<sequence length="288" mass="32601">MNHLLRYLNGYADFQNSGANQKGKGKVGYQIYLIFIALQCVATPLALALSPPEKVQRTDGTKVKVVIEKSFAAEIRALGKALCRRDILLLLPIFWAAYFNQYLGNFQTYYFGVRARALIGFVGNFSNLLASFLMSSLLDFKRLRVQKRISIGFYYVVALHLVAWIYGWVIQEKYTRTNPSWDWEEPGFVEGFFVIVLWTRFTGILRRQESFAQAVSFGLNSRNWKGGRVPLAVNTILLGLAVVPTWIALREHVPVESDEAYGFEATSDEQATSAEVVFVKETARVTVT</sequence>
<evidence type="ECO:0000313" key="2">
    <source>
        <dbReference type="EMBL" id="CAG8973964.1"/>
    </source>
</evidence>
<reference evidence="2" key="1">
    <citation type="submission" date="2021-07" db="EMBL/GenBank/DDBJ databases">
        <authorList>
            <person name="Durling M."/>
        </authorList>
    </citation>
    <scope>NUCLEOTIDE SEQUENCE</scope>
</reference>
<dbReference type="OrthoDB" id="196103at2759"/>
<dbReference type="Proteomes" id="UP000701801">
    <property type="component" value="Unassembled WGS sequence"/>
</dbReference>
<feature type="transmembrane region" description="Helical" evidence="1">
    <location>
        <begin position="29"/>
        <end position="49"/>
    </location>
</feature>
<proteinExistence type="predicted"/>
<accession>A0A9N9Q3M9</accession>
<evidence type="ECO:0000313" key="3">
    <source>
        <dbReference type="Proteomes" id="UP000701801"/>
    </source>
</evidence>
<gene>
    <name evidence="2" type="ORF">HYALB_00010084</name>
</gene>
<feature type="transmembrane region" description="Helical" evidence="1">
    <location>
        <begin position="115"/>
        <end position="137"/>
    </location>
</feature>
<dbReference type="EMBL" id="CAJVRM010000085">
    <property type="protein sequence ID" value="CAG8973964.1"/>
    <property type="molecule type" value="Genomic_DNA"/>
</dbReference>
<comment type="caution">
    <text evidence="2">The sequence shown here is derived from an EMBL/GenBank/DDBJ whole genome shotgun (WGS) entry which is preliminary data.</text>
</comment>
<feature type="transmembrane region" description="Helical" evidence="1">
    <location>
        <begin position="226"/>
        <end position="249"/>
    </location>
</feature>
<keyword evidence="1" id="KW-1133">Transmembrane helix</keyword>